<organism evidence="1 2">
    <name type="scientific">Nocardia cyriacigeorgica</name>
    <dbReference type="NCBI Taxonomy" id="135487"/>
    <lineage>
        <taxon>Bacteria</taxon>
        <taxon>Bacillati</taxon>
        <taxon>Actinomycetota</taxon>
        <taxon>Actinomycetes</taxon>
        <taxon>Mycobacteriales</taxon>
        <taxon>Nocardiaceae</taxon>
        <taxon>Nocardia</taxon>
    </lineage>
</organism>
<protein>
    <submittedName>
        <fullName evidence="1">Uncharacterized protein</fullName>
    </submittedName>
</protein>
<name>A0ABX0CRD2_9NOCA</name>
<dbReference type="RefSeq" id="WP_163956271.1">
    <property type="nucleotide sequence ID" value="NZ_JAAGUX010000061.1"/>
</dbReference>
<dbReference type="Proteomes" id="UP000470876">
    <property type="component" value="Unassembled WGS sequence"/>
</dbReference>
<reference evidence="1 2" key="1">
    <citation type="submission" date="2020-01" db="EMBL/GenBank/DDBJ databases">
        <title>Genetics and antimicrobial susceptibilities of Nocardia species isolated from the soil; a comparison with species isolated from humans.</title>
        <authorList>
            <person name="Carrasco G."/>
            <person name="Monzon S."/>
            <person name="Sansegundo M."/>
            <person name="Garcia E."/>
            <person name="Garrido N."/>
            <person name="Medina M.J."/>
            <person name="Villalon P."/>
            <person name="Ramirez-Arocha A.C."/>
            <person name="Jimenez P."/>
            <person name="Cuesta I."/>
            <person name="Valdezate S."/>
        </authorList>
    </citation>
    <scope>NUCLEOTIDE SEQUENCE [LARGE SCALE GENOMIC DNA]</scope>
    <source>
        <strain evidence="1 2">CNM20110649</strain>
    </source>
</reference>
<accession>A0ABX0CRD2</accession>
<evidence type="ECO:0000313" key="1">
    <source>
        <dbReference type="EMBL" id="NEW58681.1"/>
    </source>
</evidence>
<gene>
    <name evidence="1" type="ORF">GV794_24010</name>
</gene>
<dbReference type="EMBL" id="JAAGUX010000061">
    <property type="protein sequence ID" value="NEW58681.1"/>
    <property type="molecule type" value="Genomic_DNA"/>
</dbReference>
<sequence length="93" mass="10410">MSVQVVNRSRILSDRCEHQARSVGQGRWVVSFLPGRTLTLEQAVAALQFAEFTSGATEFAHAIGLMTREALHFALSEPAWPAHFFRNEPGRTR</sequence>
<evidence type="ECO:0000313" key="2">
    <source>
        <dbReference type="Proteomes" id="UP000470876"/>
    </source>
</evidence>
<keyword evidence="2" id="KW-1185">Reference proteome</keyword>
<proteinExistence type="predicted"/>
<comment type="caution">
    <text evidence="1">The sequence shown here is derived from an EMBL/GenBank/DDBJ whole genome shotgun (WGS) entry which is preliminary data.</text>
</comment>